<accession>A0A382L5T3</accession>
<gene>
    <name evidence="1" type="ORF">METZ01_LOCUS284107</name>
</gene>
<reference evidence="1" key="1">
    <citation type="submission" date="2018-05" db="EMBL/GenBank/DDBJ databases">
        <authorList>
            <person name="Lanie J.A."/>
            <person name="Ng W.-L."/>
            <person name="Kazmierczak K.M."/>
            <person name="Andrzejewski T.M."/>
            <person name="Davidsen T.M."/>
            <person name="Wayne K.J."/>
            <person name="Tettelin H."/>
            <person name="Glass J.I."/>
            <person name="Rusch D."/>
            <person name="Podicherti R."/>
            <person name="Tsui H.-C.T."/>
            <person name="Winkler M.E."/>
        </authorList>
    </citation>
    <scope>NUCLEOTIDE SEQUENCE</scope>
</reference>
<name>A0A382L5T3_9ZZZZ</name>
<protein>
    <submittedName>
        <fullName evidence="1">Uncharacterized protein</fullName>
    </submittedName>
</protein>
<organism evidence="1">
    <name type="scientific">marine metagenome</name>
    <dbReference type="NCBI Taxonomy" id="408172"/>
    <lineage>
        <taxon>unclassified sequences</taxon>
        <taxon>metagenomes</taxon>
        <taxon>ecological metagenomes</taxon>
    </lineage>
</organism>
<sequence length="27" mass="2878">MATAAVGETLDLSDSIQRFAGRNGAYY</sequence>
<dbReference type="EMBL" id="UINC01084525">
    <property type="protein sequence ID" value="SVC31253.1"/>
    <property type="molecule type" value="Genomic_DNA"/>
</dbReference>
<dbReference type="AlphaFoldDB" id="A0A382L5T3"/>
<proteinExistence type="predicted"/>
<evidence type="ECO:0000313" key="1">
    <source>
        <dbReference type="EMBL" id="SVC31253.1"/>
    </source>
</evidence>
<feature type="non-terminal residue" evidence="1">
    <location>
        <position position="27"/>
    </location>
</feature>